<dbReference type="PANTHER" id="PTHR38687">
    <property type="entry name" value="CELL DIVISION PROTEIN DEDD-RELATED"/>
    <property type="match status" value="1"/>
</dbReference>
<proteinExistence type="predicted"/>
<accession>G2J9W3</accession>
<dbReference type="SUPFAM" id="SSF110997">
    <property type="entry name" value="Sporulation related repeat"/>
    <property type="match status" value="1"/>
</dbReference>
<feature type="compositionally biased region" description="Polar residues" evidence="1">
    <location>
        <begin position="86"/>
        <end position="99"/>
    </location>
</feature>
<evidence type="ECO:0000313" key="5">
    <source>
        <dbReference type="Proteomes" id="UP000054051"/>
    </source>
</evidence>
<keyword evidence="2" id="KW-0812">Transmembrane</keyword>
<dbReference type="GO" id="GO:0042834">
    <property type="term" value="F:peptidoglycan binding"/>
    <property type="evidence" value="ECO:0007669"/>
    <property type="project" value="InterPro"/>
</dbReference>
<keyword evidence="5" id="KW-1185">Reference proteome</keyword>
<dbReference type="PANTHER" id="PTHR38687:SF1">
    <property type="entry name" value="CELL DIVISION PROTEIN DEDD"/>
    <property type="match status" value="1"/>
</dbReference>
<dbReference type="AlphaFoldDB" id="G2J9W3"/>
<evidence type="ECO:0000256" key="2">
    <source>
        <dbReference type="SAM" id="Phobius"/>
    </source>
</evidence>
<dbReference type="PROSITE" id="PS51724">
    <property type="entry name" value="SPOR"/>
    <property type="match status" value="1"/>
</dbReference>
<dbReference type="Pfam" id="PF05036">
    <property type="entry name" value="SPOR"/>
    <property type="match status" value="1"/>
</dbReference>
<keyword evidence="2" id="KW-0472">Membrane</keyword>
<dbReference type="Gene3D" id="3.30.70.1070">
    <property type="entry name" value="Sporulation related repeat"/>
    <property type="match status" value="1"/>
</dbReference>
<evidence type="ECO:0000313" key="4">
    <source>
        <dbReference type="EMBL" id="CCD29560.1"/>
    </source>
</evidence>
<dbReference type="OrthoDB" id="7063246at2"/>
<feature type="region of interest" description="Disordered" evidence="1">
    <location>
        <begin position="52"/>
        <end position="149"/>
    </location>
</feature>
<reference evidence="4 5" key="1">
    <citation type="submission" date="2011-08" db="EMBL/GenBank/DDBJ databases">
        <title>The genome of the obligate endobacterium of an arbuscular mycorrhizal fungus reveals an interphylum network of nutritional interactions.</title>
        <authorList>
            <person name="Ghignone S."/>
            <person name="Salvioli A."/>
            <person name="Anca I."/>
            <person name="Lumini E."/>
            <person name="Ortu G."/>
            <person name="Petiti L."/>
            <person name="Cruveiller S."/>
            <person name="Bianciotto V."/>
            <person name="Piffanelli P."/>
            <person name="Lanfranco L."/>
            <person name="Bonfante P."/>
        </authorList>
    </citation>
    <scope>NUCLEOTIDE SEQUENCE [LARGE SCALE GENOMIC DNA]</scope>
    <source>
        <strain evidence="4 5">BEG34</strain>
    </source>
</reference>
<comment type="caution">
    <text evidence="4">The sequence shown here is derived from an EMBL/GenBank/DDBJ whole genome shotgun (WGS) entry which is preliminary data.</text>
</comment>
<organism evidence="4 5">
    <name type="scientific">Candidatus Glomeribacter gigasporarum BEG34</name>
    <dbReference type="NCBI Taxonomy" id="1070319"/>
    <lineage>
        <taxon>Bacteria</taxon>
        <taxon>Pseudomonadati</taxon>
        <taxon>Pseudomonadota</taxon>
        <taxon>Betaproteobacteria</taxon>
        <taxon>Burkholderiales</taxon>
        <taxon>Burkholderiaceae</taxon>
        <taxon>Candidatus Glomeribacter</taxon>
    </lineage>
</organism>
<evidence type="ECO:0000256" key="1">
    <source>
        <dbReference type="SAM" id="MobiDB-lite"/>
    </source>
</evidence>
<dbReference type="InterPro" id="IPR036680">
    <property type="entry name" value="SPOR-like_sf"/>
</dbReference>
<dbReference type="GO" id="GO:0032506">
    <property type="term" value="P:cytokinetic process"/>
    <property type="evidence" value="ECO:0007669"/>
    <property type="project" value="TreeGrafter"/>
</dbReference>
<dbReference type="STRING" id="1070319.CAGGBEG34_260008"/>
<sequence>MAKSHRLQKQNGGMFIGLVLGLIAGLAIAIAVALYITRAPSPIVQKDSAPERLMPFVPSPSDPNRSLQGQAPAEPAPAAPLAAQFSGAQPEQTRNQTPHVSEASPDDTQIIEVSPPPVEQPASRAPEKEEPVSARPAPSPSRPAAHEAPRAEINTGYYLQAGVYRAPADAEARRAQLALQGFEAGVSRQGRGRYMTYRVRMGPFMQFDEMRNMRQQLTEAGIRTVVIRFRKARNME</sequence>
<dbReference type="eggNOG" id="COG3087">
    <property type="taxonomic scope" value="Bacteria"/>
</dbReference>
<dbReference type="GO" id="GO:0032153">
    <property type="term" value="C:cell division site"/>
    <property type="evidence" value="ECO:0007669"/>
    <property type="project" value="TreeGrafter"/>
</dbReference>
<dbReference type="EMBL" id="CAFB01000043">
    <property type="protein sequence ID" value="CCD29560.1"/>
    <property type="molecule type" value="Genomic_DNA"/>
</dbReference>
<gene>
    <name evidence="4" type="ORF">CAGGBEG34_260008</name>
</gene>
<dbReference type="InterPro" id="IPR007730">
    <property type="entry name" value="SPOR-like_dom"/>
</dbReference>
<feature type="transmembrane region" description="Helical" evidence="2">
    <location>
        <begin position="12"/>
        <end position="36"/>
    </location>
</feature>
<name>G2J9W3_9BURK</name>
<dbReference type="InterPro" id="IPR052521">
    <property type="entry name" value="Cell_div_SPOR-domain"/>
</dbReference>
<feature type="domain" description="SPOR" evidence="3">
    <location>
        <begin position="151"/>
        <end position="229"/>
    </location>
</feature>
<dbReference type="Proteomes" id="UP000054051">
    <property type="component" value="Unassembled WGS sequence"/>
</dbReference>
<evidence type="ECO:0000259" key="3">
    <source>
        <dbReference type="PROSITE" id="PS51724"/>
    </source>
</evidence>
<protein>
    <submittedName>
        <fullName evidence="4">Sporulation domain protein</fullName>
    </submittedName>
</protein>
<dbReference type="GO" id="GO:0030428">
    <property type="term" value="C:cell septum"/>
    <property type="evidence" value="ECO:0007669"/>
    <property type="project" value="TreeGrafter"/>
</dbReference>
<keyword evidence="2" id="KW-1133">Transmembrane helix</keyword>